<dbReference type="EMBL" id="SDMP01000007">
    <property type="protein sequence ID" value="RYR50435.1"/>
    <property type="molecule type" value="Genomic_DNA"/>
</dbReference>
<protein>
    <submittedName>
        <fullName evidence="2">Uncharacterized protein</fullName>
    </submittedName>
</protein>
<evidence type="ECO:0000313" key="2">
    <source>
        <dbReference type="EMBL" id="RYR50435.1"/>
    </source>
</evidence>
<keyword evidence="3" id="KW-1185">Reference proteome</keyword>
<feature type="compositionally biased region" description="Basic and acidic residues" evidence="1">
    <location>
        <begin position="13"/>
        <end position="23"/>
    </location>
</feature>
<dbReference type="AlphaFoldDB" id="A0A445CHN0"/>
<dbReference type="SUPFAM" id="SSF49764">
    <property type="entry name" value="HSP20-like chaperones"/>
    <property type="match status" value="1"/>
</dbReference>
<evidence type="ECO:0000313" key="3">
    <source>
        <dbReference type="Proteomes" id="UP000289738"/>
    </source>
</evidence>
<proteinExistence type="predicted"/>
<dbReference type="InterPro" id="IPR008978">
    <property type="entry name" value="HSP20-like_chaperone"/>
</dbReference>
<reference evidence="2 3" key="1">
    <citation type="submission" date="2019-01" db="EMBL/GenBank/DDBJ databases">
        <title>Sequencing of cultivated peanut Arachis hypogaea provides insights into genome evolution and oil improvement.</title>
        <authorList>
            <person name="Chen X."/>
        </authorList>
    </citation>
    <scope>NUCLEOTIDE SEQUENCE [LARGE SCALE GENOMIC DNA]</scope>
    <source>
        <strain evidence="3">cv. Fuhuasheng</strain>
        <tissue evidence="2">Leaves</tissue>
    </source>
</reference>
<gene>
    <name evidence="2" type="ORF">Ahy_A07g037044</name>
</gene>
<feature type="region of interest" description="Disordered" evidence="1">
    <location>
        <begin position="1"/>
        <end position="23"/>
    </location>
</feature>
<name>A0A445CHN0_ARAHY</name>
<dbReference type="STRING" id="3818.A0A445CHN0"/>
<sequence length="78" mass="9279">MEVNHGRMLQISGDRHVDDNSDDDKNKKMIKWNRIELCYGKFQRRCRLSENTKVKQVMENGVFVGAFEYNKNKNILML</sequence>
<evidence type="ECO:0000256" key="1">
    <source>
        <dbReference type="SAM" id="MobiDB-lite"/>
    </source>
</evidence>
<accession>A0A445CHN0</accession>
<comment type="caution">
    <text evidence="2">The sequence shown here is derived from an EMBL/GenBank/DDBJ whole genome shotgun (WGS) entry which is preliminary data.</text>
</comment>
<dbReference type="Proteomes" id="UP000289738">
    <property type="component" value="Chromosome A07"/>
</dbReference>
<dbReference type="Gene3D" id="2.60.40.790">
    <property type="match status" value="1"/>
</dbReference>
<organism evidence="2 3">
    <name type="scientific">Arachis hypogaea</name>
    <name type="common">Peanut</name>
    <dbReference type="NCBI Taxonomy" id="3818"/>
    <lineage>
        <taxon>Eukaryota</taxon>
        <taxon>Viridiplantae</taxon>
        <taxon>Streptophyta</taxon>
        <taxon>Embryophyta</taxon>
        <taxon>Tracheophyta</taxon>
        <taxon>Spermatophyta</taxon>
        <taxon>Magnoliopsida</taxon>
        <taxon>eudicotyledons</taxon>
        <taxon>Gunneridae</taxon>
        <taxon>Pentapetalae</taxon>
        <taxon>rosids</taxon>
        <taxon>fabids</taxon>
        <taxon>Fabales</taxon>
        <taxon>Fabaceae</taxon>
        <taxon>Papilionoideae</taxon>
        <taxon>50 kb inversion clade</taxon>
        <taxon>dalbergioids sensu lato</taxon>
        <taxon>Dalbergieae</taxon>
        <taxon>Pterocarpus clade</taxon>
        <taxon>Arachis</taxon>
    </lineage>
</organism>